<dbReference type="EMBL" id="QJKJ01003060">
    <property type="protein sequence ID" value="RDY00163.1"/>
    <property type="molecule type" value="Genomic_DNA"/>
</dbReference>
<name>A0A371HBI9_MUCPR</name>
<proteinExistence type="predicted"/>
<comment type="caution">
    <text evidence="1">The sequence shown here is derived from an EMBL/GenBank/DDBJ whole genome shotgun (WGS) entry which is preliminary data.</text>
</comment>
<evidence type="ECO:0000313" key="2">
    <source>
        <dbReference type="Proteomes" id="UP000257109"/>
    </source>
</evidence>
<dbReference type="Proteomes" id="UP000257109">
    <property type="component" value="Unassembled WGS sequence"/>
</dbReference>
<gene>
    <name evidence="1" type="ORF">CR513_16698</name>
</gene>
<feature type="non-terminal residue" evidence="1">
    <location>
        <position position="1"/>
    </location>
</feature>
<reference evidence="1" key="1">
    <citation type="submission" date="2018-05" db="EMBL/GenBank/DDBJ databases">
        <title>Draft genome of Mucuna pruriens seed.</title>
        <authorList>
            <person name="Nnadi N.E."/>
            <person name="Vos R."/>
            <person name="Hasami M.H."/>
            <person name="Devisetty U.K."/>
            <person name="Aguiy J.C."/>
        </authorList>
    </citation>
    <scope>NUCLEOTIDE SEQUENCE [LARGE SCALE GENOMIC DNA]</scope>
    <source>
        <strain evidence="1">JCA_2017</strain>
    </source>
</reference>
<sequence>MDHILVHEITFYVDMHFMECLYHFELFLSYRMATNRQGKTLVWSLAKYTGATCKSRSSSPNKHVWKKLYKLDRKARTID</sequence>
<dbReference type="AlphaFoldDB" id="A0A371HBI9"/>
<protein>
    <submittedName>
        <fullName evidence="1">Uncharacterized protein</fullName>
    </submittedName>
</protein>
<accession>A0A371HBI9</accession>
<evidence type="ECO:0000313" key="1">
    <source>
        <dbReference type="EMBL" id="RDY00163.1"/>
    </source>
</evidence>
<keyword evidence="2" id="KW-1185">Reference proteome</keyword>
<organism evidence="1 2">
    <name type="scientific">Mucuna pruriens</name>
    <name type="common">Velvet bean</name>
    <name type="synonym">Dolichos pruriens</name>
    <dbReference type="NCBI Taxonomy" id="157652"/>
    <lineage>
        <taxon>Eukaryota</taxon>
        <taxon>Viridiplantae</taxon>
        <taxon>Streptophyta</taxon>
        <taxon>Embryophyta</taxon>
        <taxon>Tracheophyta</taxon>
        <taxon>Spermatophyta</taxon>
        <taxon>Magnoliopsida</taxon>
        <taxon>eudicotyledons</taxon>
        <taxon>Gunneridae</taxon>
        <taxon>Pentapetalae</taxon>
        <taxon>rosids</taxon>
        <taxon>fabids</taxon>
        <taxon>Fabales</taxon>
        <taxon>Fabaceae</taxon>
        <taxon>Papilionoideae</taxon>
        <taxon>50 kb inversion clade</taxon>
        <taxon>NPAAA clade</taxon>
        <taxon>indigoferoid/millettioid clade</taxon>
        <taxon>Phaseoleae</taxon>
        <taxon>Mucuna</taxon>
    </lineage>
</organism>